<name>A0ABP8AID1_9ACTN</name>
<evidence type="ECO:0000313" key="1">
    <source>
        <dbReference type="EMBL" id="GAA4184382.1"/>
    </source>
</evidence>
<gene>
    <name evidence="1" type="ORF">GCM10022252_13180</name>
</gene>
<organism evidence="1 2">
    <name type="scientific">Streptosporangium oxazolinicum</name>
    <dbReference type="NCBI Taxonomy" id="909287"/>
    <lineage>
        <taxon>Bacteria</taxon>
        <taxon>Bacillati</taxon>
        <taxon>Actinomycetota</taxon>
        <taxon>Actinomycetes</taxon>
        <taxon>Streptosporangiales</taxon>
        <taxon>Streptosporangiaceae</taxon>
        <taxon>Streptosporangium</taxon>
    </lineage>
</organism>
<protein>
    <submittedName>
        <fullName evidence="1">Uncharacterized protein</fullName>
    </submittedName>
</protein>
<comment type="caution">
    <text evidence="1">The sequence shown here is derived from an EMBL/GenBank/DDBJ whole genome shotgun (WGS) entry which is preliminary data.</text>
</comment>
<reference evidence="2" key="1">
    <citation type="journal article" date="2019" name="Int. J. Syst. Evol. Microbiol.">
        <title>The Global Catalogue of Microorganisms (GCM) 10K type strain sequencing project: providing services to taxonomists for standard genome sequencing and annotation.</title>
        <authorList>
            <consortium name="The Broad Institute Genomics Platform"/>
            <consortium name="The Broad Institute Genome Sequencing Center for Infectious Disease"/>
            <person name="Wu L."/>
            <person name="Ma J."/>
        </authorList>
    </citation>
    <scope>NUCLEOTIDE SEQUENCE [LARGE SCALE GENOMIC DNA]</scope>
    <source>
        <strain evidence="2">JCM 17388</strain>
    </source>
</reference>
<keyword evidence="2" id="KW-1185">Reference proteome</keyword>
<dbReference type="Proteomes" id="UP001501251">
    <property type="component" value="Unassembled WGS sequence"/>
</dbReference>
<proteinExistence type="predicted"/>
<evidence type="ECO:0000313" key="2">
    <source>
        <dbReference type="Proteomes" id="UP001501251"/>
    </source>
</evidence>
<dbReference type="EMBL" id="BAABAQ010000002">
    <property type="protein sequence ID" value="GAA4184382.1"/>
    <property type="molecule type" value="Genomic_DNA"/>
</dbReference>
<sequence>MAMTSTPGGAGPGTIAILIARYGRHWLISEAMGGGYYAVRRHSLSKEFLDRRNLSNVMCAGTLGEMSRRLAAEREREDRPLE</sequence>
<accession>A0ABP8AID1</accession>